<organism evidence="1 2">
    <name type="scientific">Brassica rapa subsp. trilocularis</name>
    <dbReference type="NCBI Taxonomy" id="1813537"/>
    <lineage>
        <taxon>Eukaryota</taxon>
        <taxon>Viridiplantae</taxon>
        <taxon>Streptophyta</taxon>
        <taxon>Embryophyta</taxon>
        <taxon>Tracheophyta</taxon>
        <taxon>Spermatophyta</taxon>
        <taxon>Magnoliopsida</taxon>
        <taxon>eudicotyledons</taxon>
        <taxon>Gunneridae</taxon>
        <taxon>Pentapetalae</taxon>
        <taxon>rosids</taxon>
        <taxon>malvids</taxon>
        <taxon>Brassicales</taxon>
        <taxon>Brassicaceae</taxon>
        <taxon>Brassiceae</taxon>
        <taxon>Brassica</taxon>
    </lineage>
</organism>
<evidence type="ECO:0000313" key="2">
    <source>
        <dbReference type="Proteomes" id="UP000823674"/>
    </source>
</evidence>
<evidence type="ECO:0000313" key="1">
    <source>
        <dbReference type="EMBL" id="KAG5413932.1"/>
    </source>
</evidence>
<feature type="non-terminal residue" evidence="1">
    <location>
        <position position="104"/>
    </location>
</feature>
<reference evidence="1 2" key="1">
    <citation type="submission" date="2021-03" db="EMBL/GenBank/DDBJ databases">
        <authorList>
            <person name="King G.J."/>
            <person name="Bancroft I."/>
            <person name="Baten A."/>
            <person name="Bloomfield J."/>
            <person name="Borpatragohain P."/>
            <person name="He Z."/>
            <person name="Irish N."/>
            <person name="Irwin J."/>
            <person name="Liu K."/>
            <person name="Mauleon R.P."/>
            <person name="Moore J."/>
            <person name="Morris R."/>
            <person name="Ostergaard L."/>
            <person name="Wang B."/>
            <person name="Wells R."/>
        </authorList>
    </citation>
    <scope>NUCLEOTIDE SEQUENCE [LARGE SCALE GENOMIC DNA]</scope>
    <source>
        <strain evidence="1">R-o-18</strain>
        <tissue evidence="1">Leaf</tissue>
    </source>
</reference>
<gene>
    <name evidence="1" type="primary">A01g502520.1_BraROA</name>
    <name evidence="1" type="ORF">IGI04_001499</name>
</gene>
<proteinExistence type="predicted"/>
<comment type="caution">
    <text evidence="1">The sequence shown here is derived from an EMBL/GenBank/DDBJ whole genome shotgun (WGS) entry which is preliminary data.</text>
</comment>
<keyword evidence="2" id="KW-1185">Reference proteome</keyword>
<dbReference type="EMBL" id="JADBGQ010000001">
    <property type="protein sequence ID" value="KAG5413932.1"/>
    <property type="molecule type" value="Genomic_DNA"/>
</dbReference>
<sequence>MPFNLCDNDPFLFFVQLFHRVKIFETIELGSSCNDSWGFLRSLVLEFVHLTRLQSLSRICIPFHLQCSDRYSAATALLFPSKSKSSGTRSRPMGLATTFDFLAL</sequence>
<name>A0ABQ7NSX4_BRACM</name>
<dbReference type="Proteomes" id="UP000823674">
    <property type="component" value="Chromosome A01"/>
</dbReference>
<accession>A0ABQ7NSX4</accession>
<protein>
    <recommendedName>
        <fullName evidence="3">FBD domain-containing protein</fullName>
    </recommendedName>
</protein>
<evidence type="ECO:0008006" key="3">
    <source>
        <dbReference type="Google" id="ProtNLM"/>
    </source>
</evidence>